<sequence>MANHREPFPNSRRPLLVKVDHGVPFASPHAIDVLTASEWRRDVPFVRQHSAATSDFFDSIVTVRIPSKMRALVDAAWFRPVLERLIYLASLPRGWDGSTAPPIARSKLEAVLDLMAAVARHDTPIPAIVPAADGGVQVDWHVDDVDIESLFRWKDKERSSRRTYARRSRAYLMPS</sequence>
<gene>
    <name evidence="1" type="ORF">KDA27_17290</name>
</gene>
<reference evidence="1" key="2">
    <citation type="journal article" date="2021" name="Microbiome">
        <title>Successional dynamics and alternative stable states in a saline activated sludge microbial community over 9 years.</title>
        <authorList>
            <person name="Wang Y."/>
            <person name="Ye J."/>
            <person name="Ju F."/>
            <person name="Liu L."/>
            <person name="Boyd J.A."/>
            <person name="Deng Y."/>
            <person name="Parks D.H."/>
            <person name="Jiang X."/>
            <person name="Yin X."/>
            <person name="Woodcroft B.J."/>
            <person name="Tyson G.W."/>
            <person name="Hugenholtz P."/>
            <person name="Polz M.F."/>
            <person name="Zhang T."/>
        </authorList>
    </citation>
    <scope>NUCLEOTIDE SEQUENCE</scope>
    <source>
        <strain evidence="1">HKST-UBA02</strain>
    </source>
</reference>
<comment type="caution">
    <text evidence="1">The sequence shown here is derived from an EMBL/GenBank/DDBJ whole genome shotgun (WGS) entry which is preliminary data.</text>
</comment>
<evidence type="ECO:0000313" key="2">
    <source>
        <dbReference type="Proteomes" id="UP000739538"/>
    </source>
</evidence>
<reference evidence="1" key="1">
    <citation type="submission" date="2020-04" db="EMBL/GenBank/DDBJ databases">
        <authorList>
            <person name="Zhang T."/>
        </authorList>
    </citation>
    <scope>NUCLEOTIDE SEQUENCE</scope>
    <source>
        <strain evidence="1">HKST-UBA02</strain>
    </source>
</reference>
<accession>A0A956NGR5</accession>
<evidence type="ECO:0000313" key="1">
    <source>
        <dbReference type="EMBL" id="MCA9757563.1"/>
    </source>
</evidence>
<dbReference type="AlphaFoldDB" id="A0A956NGR5"/>
<dbReference type="EMBL" id="JAGQHS010000106">
    <property type="protein sequence ID" value="MCA9757563.1"/>
    <property type="molecule type" value="Genomic_DNA"/>
</dbReference>
<protein>
    <submittedName>
        <fullName evidence="1">Uncharacterized protein</fullName>
    </submittedName>
</protein>
<name>A0A956NGR5_UNCEI</name>
<proteinExistence type="predicted"/>
<organism evidence="1 2">
    <name type="scientific">Eiseniibacteriota bacterium</name>
    <dbReference type="NCBI Taxonomy" id="2212470"/>
    <lineage>
        <taxon>Bacteria</taxon>
        <taxon>Candidatus Eiseniibacteriota</taxon>
    </lineage>
</organism>
<dbReference type="Proteomes" id="UP000739538">
    <property type="component" value="Unassembled WGS sequence"/>
</dbReference>